<sequence>MQRRSALLFIGSVGGASQSVFPGFRHADAMSKAAVGHMVKLLAAEHCHSPIDFVCVSPGAVRTDMFKASTLDKMTDAERQAFIARLPKGRLIEPEEIAEAVYWLATAQCARIFNGACLDASQGLAVRPGLITERP</sequence>
<dbReference type="InterPro" id="IPR002347">
    <property type="entry name" value="SDR_fam"/>
</dbReference>
<comment type="similarity">
    <text evidence="1">Belongs to the short-chain dehydrogenases/reductases (SDR) family.</text>
</comment>
<dbReference type="EMBL" id="JAFCMP010000323">
    <property type="protein sequence ID" value="KAG5181524.1"/>
    <property type="molecule type" value="Genomic_DNA"/>
</dbReference>
<dbReference type="PANTHER" id="PTHR43477:SF1">
    <property type="entry name" value="DIHYDROANTICAPSIN 7-DEHYDROGENASE"/>
    <property type="match status" value="1"/>
</dbReference>
<gene>
    <name evidence="3" type="ORF">JKP88DRAFT_222426</name>
</gene>
<name>A0A836CDD1_9STRA</name>
<dbReference type="Gene3D" id="3.40.50.720">
    <property type="entry name" value="NAD(P)-binding Rossmann-like Domain"/>
    <property type="match status" value="1"/>
</dbReference>
<evidence type="ECO:0000313" key="3">
    <source>
        <dbReference type="EMBL" id="KAG5181524.1"/>
    </source>
</evidence>
<dbReference type="SUPFAM" id="SSF51735">
    <property type="entry name" value="NAD(P)-binding Rossmann-fold domains"/>
    <property type="match status" value="1"/>
</dbReference>
<dbReference type="PANTHER" id="PTHR43477">
    <property type="entry name" value="DIHYDROANTICAPSIN 7-DEHYDROGENASE"/>
    <property type="match status" value="1"/>
</dbReference>
<organism evidence="3 4">
    <name type="scientific">Tribonema minus</name>
    <dbReference type="NCBI Taxonomy" id="303371"/>
    <lineage>
        <taxon>Eukaryota</taxon>
        <taxon>Sar</taxon>
        <taxon>Stramenopiles</taxon>
        <taxon>Ochrophyta</taxon>
        <taxon>PX clade</taxon>
        <taxon>Xanthophyceae</taxon>
        <taxon>Tribonematales</taxon>
        <taxon>Tribonemataceae</taxon>
        <taxon>Tribonema</taxon>
    </lineage>
</organism>
<evidence type="ECO:0000256" key="1">
    <source>
        <dbReference type="ARBA" id="ARBA00006484"/>
    </source>
</evidence>
<comment type="caution">
    <text evidence="3">The sequence shown here is derived from an EMBL/GenBank/DDBJ whole genome shotgun (WGS) entry which is preliminary data.</text>
</comment>
<dbReference type="Pfam" id="PF13561">
    <property type="entry name" value="adh_short_C2"/>
    <property type="match status" value="1"/>
</dbReference>
<dbReference type="CDD" id="cd05233">
    <property type="entry name" value="SDR_c"/>
    <property type="match status" value="1"/>
</dbReference>
<evidence type="ECO:0000313" key="4">
    <source>
        <dbReference type="Proteomes" id="UP000664859"/>
    </source>
</evidence>
<evidence type="ECO:0000256" key="2">
    <source>
        <dbReference type="ARBA" id="ARBA00023002"/>
    </source>
</evidence>
<dbReference type="AlphaFoldDB" id="A0A836CDD1"/>
<dbReference type="GO" id="GO:0016491">
    <property type="term" value="F:oxidoreductase activity"/>
    <property type="evidence" value="ECO:0007669"/>
    <property type="project" value="UniProtKB-KW"/>
</dbReference>
<keyword evidence="4" id="KW-1185">Reference proteome</keyword>
<proteinExistence type="inferred from homology"/>
<dbReference type="Proteomes" id="UP000664859">
    <property type="component" value="Unassembled WGS sequence"/>
</dbReference>
<dbReference type="InterPro" id="IPR036291">
    <property type="entry name" value="NAD(P)-bd_dom_sf"/>
</dbReference>
<protein>
    <submittedName>
        <fullName evidence="3">Uncharacterized protein</fullName>
    </submittedName>
</protein>
<reference evidence="3" key="1">
    <citation type="submission" date="2021-02" db="EMBL/GenBank/DDBJ databases">
        <title>First Annotated Genome of the Yellow-green Alga Tribonema minus.</title>
        <authorList>
            <person name="Mahan K.M."/>
        </authorList>
    </citation>
    <scope>NUCLEOTIDE SEQUENCE</scope>
    <source>
        <strain evidence="3">UTEX B ZZ1240</strain>
    </source>
</reference>
<dbReference type="OrthoDB" id="1393670at2759"/>
<accession>A0A836CDD1</accession>
<dbReference type="InterPro" id="IPR051122">
    <property type="entry name" value="SDR_DHRS6-like"/>
</dbReference>
<dbReference type="PRINTS" id="PR00081">
    <property type="entry name" value="GDHRDH"/>
</dbReference>
<keyword evidence="2" id="KW-0560">Oxidoreductase</keyword>